<feature type="compositionally biased region" description="Low complexity" evidence="1">
    <location>
        <begin position="139"/>
        <end position="148"/>
    </location>
</feature>
<reference evidence="2" key="1">
    <citation type="submission" date="2021-01" db="EMBL/GenBank/DDBJ databases">
        <authorList>
            <person name="Corre E."/>
            <person name="Pelletier E."/>
            <person name="Niang G."/>
            <person name="Scheremetjew M."/>
            <person name="Finn R."/>
            <person name="Kale V."/>
            <person name="Holt S."/>
            <person name="Cochrane G."/>
            <person name="Meng A."/>
            <person name="Brown T."/>
            <person name="Cohen L."/>
        </authorList>
    </citation>
    <scope>NUCLEOTIDE SEQUENCE</scope>
    <source>
        <strain evidence="2">CCMP1258.1</strain>
    </source>
</reference>
<evidence type="ECO:0000313" key="2">
    <source>
        <dbReference type="EMBL" id="CAD9576140.1"/>
    </source>
</evidence>
<feature type="compositionally biased region" description="Polar residues" evidence="1">
    <location>
        <begin position="255"/>
        <end position="265"/>
    </location>
</feature>
<feature type="compositionally biased region" description="Basic residues" evidence="1">
    <location>
        <begin position="54"/>
        <end position="63"/>
    </location>
</feature>
<protein>
    <submittedName>
        <fullName evidence="2">Uncharacterized protein</fullName>
    </submittedName>
</protein>
<feature type="region of interest" description="Disordered" evidence="1">
    <location>
        <begin position="105"/>
        <end position="188"/>
    </location>
</feature>
<feature type="compositionally biased region" description="Polar residues" evidence="1">
    <location>
        <begin position="67"/>
        <end position="79"/>
    </location>
</feature>
<accession>A0A7S2KHX9</accession>
<evidence type="ECO:0000256" key="1">
    <source>
        <dbReference type="SAM" id="MobiDB-lite"/>
    </source>
</evidence>
<organism evidence="2">
    <name type="scientific">Bigelowiella natans</name>
    <name type="common">Pedinomonas minutissima</name>
    <name type="synonym">Chlorarachnion sp. (strain CCMP621)</name>
    <dbReference type="NCBI Taxonomy" id="227086"/>
    <lineage>
        <taxon>Eukaryota</taxon>
        <taxon>Sar</taxon>
        <taxon>Rhizaria</taxon>
        <taxon>Cercozoa</taxon>
        <taxon>Chlorarachniophyceae</taxon>
        <taxon>Bigelowiella</taxon>
    </lineage>
</organism>
<dbReference type="EMBL" id="HBHA01000228">
    <property type="protein sequence ID" value="CAD9576140.1"/>
    <property type="molecule type" value="Transcribed_RNA"/>
</dbReference>
<gene>
    <name evidence="2" type="ORF">BIGN1055_LOCUS148</name>
</gene>
<feature type="region of interest" description="Disordered" evidence="1">
    <location>
        <begin position="203"/>
        <end position="280"/>
    </location>
</feature>
<sequence length="304" mass="32905">MNNSGSPTSSEIKRGPSAPNHAVSSSVRHPAPSLDRAALKRAAEQRKAEAMRKLALKKEKKARSIVPATTATCAPNTSPRPLPCEAKLPISSTHSATRIQNMASNGISNRSSNSAPCSIGKKRKASITPPQYREKNNISTSTSSHCSSAEMIHLRQQSRSKDAEFPRRNSLSSGGIGACQTPQNQAQDHATRALKPVNINMPCLDRISEPGQHQQTRVPPNGFQSNDRSKGSFPAKRQQFQKSEPHPMPKLLDPVNTNLPSNQKDSGGCARSPAEDVVPKSETVLFSQDLSDDLLASHAEENWI</sequence>
<proteinExistence type="predicted"/>
<feature type="compositionally biased region" description="Polar residues" evidence="1">
    <location>
        <begin position="211"/>
        <end position="226"/>
    </location>
</feature>
<feature type="compositionally biased region" description="Basic and acidic residues" evidence="1">
    <location>
        <begin position="37"/>
        <end position="52"/>
    </location>
</feature>
<name>A0A7S2KHX9_BIGNA</name>
<feature type="region of interest" description="Disordered" evidence="1">
    <location>
        <begin position="1"/>
        <end position="81"/>
    </location>
</feature>
<feature type="compositionally biased region" description="Polar residues" evidence="1">
    <location>
        <begin position="1"/>
        <end position="10"/>
    </location>
</feature>
<dbReference type="AlphaFoldDB" id="A0A7S2KHX9"/>
<feature type="compositionally biased region" description="Polar residues" evidence="1">
    <location>
        <begin position="105"/>
        <end position="116"/>
    </location>
</feature>